<comment type="caution">
    <text evidence="3">The sequence shown here is derived from an EMBL/GenBank/DDBJ whole genome shotgun (WGS) entry which is preliminary data.</text>
</comment>
<protein>
    <submittedName>
        <fullName evidence="3">Putative metal-dependent hydrolase</fullName>
    </submittedName>
</protein>
<dbReference type="PATRIC" id="fig|1353533.3.peg.458"/>
<comment type="similarity">
    <text evidence="1">Belongs to the metallo-dependent hydrolases superfamily.</text>
</comment>
<dbReference type="InterPro" id="IPR052350">
    <property type="entry name" value="Metallo-dep_Lactonases"/>
</dbReference>
<dbReference type="SUPFAM" id="SSF51556">
    <property type="entry name" value="Metallo-dependent hydrolases"/>
    <property type="match status" value="1"/>
</dbReference>
<dbReference type="InterPro" id="IPR006680">
    <property type="entry name" value="Amidohydro-rel"/>
</dbReference>
<dbReference type="InterPro" id="IPR032466">
    <property type="entry name" value="Metal_Hydrolase"/>
</dbReference>
<dbReference type="EMBL" id="AUSV01000006">
    <property type="protein sequence ID" value="ESP95182.1"/>
    <property type="molecule type" value="Genomic_DNA"/>
</dbReference>
<dbReference type="AlphaFoldDB" id="V4JJZ5"/>
<evidence type="ECO:0000313" key="3">
    <source>
        <dbReference type="EMBL" id="ESP95182.1"/>
    </source>
</evidence>
<accession>V4JJZ5</accession>
<dbReference type="Gene3D" id="3.20.20.140">
    <property type="entry name" value="Metal-dependent hydrolases"/>
    <property type="match status" value="1"/>
</dbReference>
<evidence type="ECO:0000256" key="1">
    <source>
        <dbReference type="ARBA" id="ARBA00038310"/>
    </source>
</evidence>
<dbReference type="Pfam" id="PF04909">
    <property type="entry name" value="Amidohydro_2"/>
    <property type="match status" value="1"/>
</dbReference>
<gene>
    <name evidence="3" type="ORF">PL2TA16_04438</name>
</gene>
<dbReference type="GO" id="GO:0016787">
    <property type="term" value="F:hydrolase activity"/>
    <property type="evidence" value="ECO:0007669"/>
    <property type="project" value="UniProtKB-KW"/>
</dbReference>
<dbReference type="Proteomes" id="UP000017820">
    <property type="component" value="Unassembled WGS sequence"/>
</dbReference>
<organism evidence="3 4">
    <name type="scientific">Pseudoalteromonas luteoviolacea (strain 2ta16)</name>
    <dbReference type="NCBI Taxonomy" id="1353533"/>
    <lineage>
        <taxon>Bacteria</taxon>
        <taxon>Pseudomonadati</taxon>
        <taxon>Pseudomonadota</taxon>
        <taxon>Gammaproteobacteria</taxon>
        <taxon>Alteromonadales</taxon>
        <taxon>Pseudoalteromonadaceae</taxon>
        <taxon>Pseudoalteromonas</taxon>
    </lineage>
</organism>
<dbReference type="PANTHER" id="PTHR43569:SF2">
    <property type="entry name" value="AMIDOHYDROLASE-RELATED DOMAIN-CONTAINING PROTEIN"/>
    <property type="match status" value="1"/>
</dbReference>
<dbReference type="RefSeq" id="WP_023397421.1">
    <property type="nucleotide sequence ID" value="NZ_AUSV01000006.1"/>
</dbReference>
<keyword evidence="3" id="KW-0378">Hydrolase</keyword>
<sequence length="279" mass="32075">MKIIDPHLHFFDLEKGQYQWLKHNPPAWNNIEQIKQNHLPSDLLDMPSIAVAACVHVEAGFDNSNPINELQWLANVVPPLPYKAVAYAKIDNPPELFNAALKKLHHPSLVAIRDITEGEDAERLLSPNVIRNIQHLSELGLHFEAQFEIHNTAVCEHLFEIHQTHKNSRLVINHAGFMTCRDDWQDNIEKLAKLNNCFIKFSGQELLDAPMNPKQQLDVLLTNFGPTRVMLASNHPVCLIEHNYQRLWAHYYELVQQIDPTLWQALSFGNAKRIYGITL</sequence>
<evidence type="ECO:0000259" key="2">
    <source>
        <dbReference type="Pfam" id="PF04909"/>
    </source>
</evidence>
<name>V4JJZ5_PSEL2</name>
<reference evidence="3 4" key="1">
    <citation type="submission" date="2013-07" db="EMBL/GenBank/DDBJ databases">
        <title>Draft genome sequence of Pseudoalteromonas luteoviolacea 2ta16.</title>
        <authorList>
            <person name="Allen E.E."/>
            <person name="Azam F."/>
            <person name="Podell S."/>
        </authorList>
    </citation>
    <scope>NUCLEOTIDE SEQUENCE [LARGE SCALE GENOMIC DNA]</scope>
    <source>
        <strain evidence="3 4">2ta16</strain>
    </source>
</reference>
<feature type="domain" description="Amidohydrolase-related" evidence="2">
    <location>
        <begin position="4"/>
        <end position="277"/>
    </location>
</feature>
<proteinExistence type="inferred from homology"/>
<evidence type="ECO:0000313" key="4">
    <source>
        <dbReference type="Proteomes" id="UP000017820"/>
    </source>
</evidence>
<dbReference type="PANTHER" id="PTHR43569">
    <property type="entry name" value="AMIDOHYDROLASE"/>
    <property type="match status" value="1"/>
</dbReference>